<evidence type="ECO:0000259" key="3">
    <source>
        <dbReference type="Pfam" id="PF07587"/>
    </source>
</evidence>
<organism evidence="4 5">
    <name type="scientific">Prosthecobacter fusiformis</name>
    <dbReference type="NCBI Taxonomy" id="48464"/>
    <lineage>
        <taxon>Bacteria</taxon>
        <taxon>Pseudomonadati</taxon>
        <taxon>Verrucomicrobiota</taxon>
        <taxon>Verrucomicrobiia</taxon>
        <taxon>Verrucomicrobiales</taxon>
        <taxon>Verrucomicrobiaceae</taxon>
        <taxon>Prosthecobacter</taxon>
    </lineage>
</organism>
<keyword evidence="1" id="KW-0732">Signal</keyword>
<dbReference type="Proteomes" id="UP000295662">
    <property type="component" value="Unassembled WGS sequence"/>
</dbReference>
<name>A0A4R7SS30_9BACT</name>
<dbReference type="OrthoDB" id="175422at2"/>
<protein>
    <submittedName>
        <fullName evidence="4">Uncharacterized protein DUF1549</fullName>
    </submittedName>
</protein>
<dbReference type="PANTHER" id="PTHR35889">
    <property type="entry name" value="CYCLOINULO-OLIGOSACCHARIDE FRUCTANOTRANSFERASE-RELATED"/>
    <property type="match status" value="1"/>
</dbReference>
<dbReference type="PANTHER" id="PTHR35889:SF3">
    <property type="entry name" value="F-BOX DOMAIN-CONTAINING PROTEIN"/>
    <property type="match status" value="1"/>
</dbReference>
<dbReference type="RefSeq" id="WP_133793858.1">
    <property type="nucleotide sequence ID" value="NZ_SOCA01000001.1"/>
</dbReference>
<gene>
    <name evidence="4" type="ORF">EI77_00589</name>
</gene>
<evidence type="ECO:0000313" key="4">
    <source>
        <dbReference type="EMBL" id="TDU81286.1"/>
    </source>
</evidence>
<sequence length="604" mass="67484">MKTLWLLLLLVLAMSPAHGRAIRASADPVKDEPPITAKEREHWAFQPLPAECGESSSGKLDALIQLRLAAVGMKQSPQADAATLIRRITFDLIGLPPSPEESVAFEKAFKERPSAAVESMVDRLLASPLYGEHWAQWWLDIARFAETDGFEHDRERNRAWQYRDWVITALNKDQPFDDFVQQQIAGDLLPEGEEVATGFLFSGPDMPDLNNQDERRHVVLNEITSTVGSALLGLTIGCAQCHDHAYDPISQADFYRLRAFFNKAVVPKSDRQLGPSVREYTEGVPASMVYVRGDFRRPGSEIQPGFPRIGGGLNENTEDRTGLARWITREDNVLFLRTTVNRIWQQHFGRPLAPTPGDLGLQSEDPANPELLSWLAGQLPRQGWSLKRLHKLILMSETYQQATQPPAMDEAAVNLYAAMPRRRLSGEMLRDAMLSVTGQINLKAGGPGVHLPLPKEVSGTLLKKQSSKTDDPAEQRRRSIYVFARRNARQPIFELFDRPDALASCSLRQQSTTAPQALLLMNSEFSQEMADALARQALEKHSSDTGAVISWVIERCFSRRPSSQEVQLGQVFIQEQTVLTGSFAEAVADYCLAVLNANEFVYID</sequence>
<evidence type="ECO:0000313" key="5">
    <source>
        <dbReference type="Proteomes" id="UP000295662"/>
    </source>
</evidence>
<dbReference type="AlphaFoldDB" id="A0A4R7SS30"/>
<evidence type="ECO:0000259" key="2">
    <source>
        <dbReference type="Pfam" id="PF07583"/>
    </source>
</evidence>
<feature type="domain" description="DUF1549" evidence="2">
    <location>
        <begin position="60"/>
        <end position="263"/>
    </location>
</feature>
<dbReference type="Pfam" id="PF07583">
    <property type="entry name" value="PSCyt2"/>
    <property type="match status" value="1"/>
</dbReference>
<feature type="domain" description="DUF1553" evidence="3">
    <location>
        <begin position="320"/>
        <end position="570"/>
    </location>
</feature>
<comment type="caution">
    <text evidence="4">The sequence shown here is derived from an EMBL/GenBank/DDBJ whole genome shotgun (WGS) entry which is preliminary data.</text>
</comment>
<proteinExistence type="predicted"/>
<reference evidence="4 5" key="1">
    <citation type="submission" date="2019-03" db="EMBL/GenBank/DDBJ databases">
        <title>Genomic Encyclopedia of Archaeal and Bacterial Type Strains, Phase II (KMG-II): from individual species to whole genera.</title>
        <authorList>
            <person name="Goeker M."/>
        </authorList>
    </citation>
    <scope>NUCLEOTIDE SEQUENCE [LARGE SCALE GENOMIC DNA]</scope>
    <source>
        <strain evidence="4 5">ATCC 25309</strain>
    </source>
</reference>
<feature type="chain" id="PRO_5020807446" evidence="1">
    <location>
        <begin position="20"/>
        <end position="604"/>
    </location>
</feature>
<dbReference type="Pfam" id="PF07587">
    <property type="entry name" value="PSD1"/>
    <property type="match status" value="1"/>
</dbReference>
<dbReference type="InterPro" id="IPR022655">
    <property type="entry name" value="DUF1553"/>
</dbReference>
<feature type="signal peptide" evidence="1">
    <location>
        <begin position="1"/>
        <end position="19"/>
    </location>
</feature>
<evidence type="ECO:0000256" key="1">
    <source>
        <dbReference type="SAM" id="SignalP"/>
    </source>
</evidence>
<keyword evidence="5" id="KW-1185">Reference proteome</keyword>
<dbReference type="InterPro" id="IPR011444">
    <property type="entry name" value="DUF1549"/>
</dbReference>
<accession>A0A4R7SS30</accession>
<dbReference type="EMBL" id="SOCA01000001">
    <property type="protein sequence ID" value="TDU81286.1"/>
    <property type="molecule type" value="Genomic_DNA"/>
</dbReference>